<keyword evidence="7" id="KW-0406">Ion transport</keyword>
<dbReference type="PANTHER" id="PTHR32507:SF0">
    <property type="entry name" value="NA(+)_H(+) ANTIPORTER 2-RELATED"/>
    <property type="match status" value="1"/>
</dbReference>
<sequence>MESSVTEAIHHFLILILFVISVGVISGKLAAWLRLPDVAVFIAVGMLLGPGLGLIHETSGSLINQLILTVGSALILFDGGRNLRLSGLRNVWITLSLLSVPGVLISTIVVGVGVHYLFGVDWIFAFLAAAVVASTDPASIIPVFKQVKIKERVRETVESESAFNDATGSILTFSLLAAVAGGGALDFGAMSWEFVKTALGGILTGLAVSGILTYLAGHVRHGFFRDYSTIVMIVCALASYLIGDLLHVSGFMATFVAGVIWGNAETFGLSLKDNHVEMSSFAENMTVMMRMLIFVLLGSQVNFATLGQFFWPSLAAVLILMLVARPLSVLACAWPDRKVKWTWRELLFMCWVRETGVIPAALSGMIAGMGIAHSNVITALAFMAIVLTIIIQAGTTGWVARKLGLEVKETAAGKP</sequence>
<evidence type="ECO:0000256" key="2">
    <source>
        <dbReference type="ARBA" id="ARBA00022448"/>
    </source>
</evidence>
<feature type="transmembrane region" description="Helical" evidence="9">
    <location>
        <begin position="91"/>
        <end position="116"/>
    </location>
</feature>
<feature type="domain" description="Cation/H+ exchanger transmembrane" evidence="10">
    <location>
        <begin position="23"/>
        <end position="401"/>
    </location>
</feature>
<dbReference type="GO" id="GO:0015297">
    <property type="term" value="F:antiporter activity"/>
    <property type="evidence" value="ECO:0007669"/>
    <property type="project" value="UniProtKB-KW"/>
</dbReference>
<evidence type="ECO:0000313" key="11">
    <source>
        <dbReference type="EMBL" id="RRJ61746.1"/>
    </source>
</evidence>
<protein>
    <submittedName>
        <fullName evidence="11">Sodium:proton antiporter</fullName>
    </submittedName>
</protein>
<dbReference type="EMBL" id="RRCN01000001">
    <property type="protein sequence ID" value="RRJ61746.1"/>
    <property type="molecule type" value="Genomic_DNA"/>
</dbReference>
<comment type="subcellular location">
    <subcellularLocation>
        <location evidence="1">Cell membrane</location>
        <topology evidence="1">Multi-pass membrane protein</topology>
    </subcellularLocation>
</comment>
<dbReference type="Pfam" id="PF00999">
    <property type="entry name" value="Na_H_Exchanger"/>
    <property type="match status" value="1"/>
</dbReference>
<evidence type="ECO:0000256" key="5">
    <source>
        <dbReference type="ARBA" id="ARBA00022692"/>
    </source>
</evidence>
<dbReference type="GO" id="GO:0005886">
    <property type="term" value="C:plasma membrane"/>
    <property type="evidence" value="ECO:0007669"/>
    <property type="project" value="UniProtKB-SubCell"/>
</dbReference>
<feature type="transmembrane region" description="Helical" evidence="9">
    <location>
        <begin position="165"/>
        <end position="185"/>
    </location>
</feature>
<dbReference type="InterPro" id="IPR006153">
    <property type="entry name" value="Cation/H_exchanger_TM"/>
</dbReference>
<keyword evidence="6 9" id="KW-1133">Transmembrane helix</keyword>
<feature type="transmembrane region" description="Helical" evidence="9">
    <location>
        <begin position="197"/>
        <end position="216"/>
    </location>
</feature>
<evidence type="ECO:0000256" key="3">
    <source>
        <dbReference type="ARBA" id="ARBA00022449"/>
    </source>
</evidence>
<feature type="transmembrane region" description="Helical" evidence="9">
    <location>
        <begin position="377"/>
        <end position="400"/>
    </location>
</feature>
<evidence type="ECO:0000256" key="1">
    <source>
        <dbReference type="ARBA" id="ARBA00004651"/>
    </source>
</evidence>
<dbReference type="GO" id="GO:1902600">
    <property type="term" value="P:proton transmembrane transport"/>
    <property type="evidence" value="ECO:0007669"/>
    <property type="project" value="InterPro"/>
</dbReference>
<evidence type="ECO:0000256" key="7">
    <source>
        <dbReference type="ARBA" id="ARBA00023065"/>
    </source>
</evidence>
<keyword evidence="8 9" id="KW-0472">Membrane</keyword>
<evidence type="ECO:0000256" key="8">
    <source>
        <dbReference type="ARBA" id="ARBA00023136"/>
    </source>
</evidence>
<keyword evidence="12" id="KW-1185">Reference proteome</keyword>
<dbReference type="OrthoDB" id="1757035at2"/>
<dbReference type="Proteomes" id="UP000267017">
    <property type="component" value="Unassembled WGS sequence"/>
</dbReference>
<feature type="transmembrane region" description="Helical" evidence="9">
    <location>
        <begin position="248"/>
        <end position="271"/>
    </location>
</feature>
<name>A0A3P3TVM9_9BACL</name>
<organism evidence="11 12">
    <name type="scientific">Paenibacillus oralis</name>
    <dbReference type="NCBI Taxonomy" id="2490856"/>
    <lineage>
        <taxon>Bacteria</taxon>
        <taxon>Bacillati</taxon>
        <taxon>Bacillota</taxon>
        <taxon>Bacilli</taxon>
        <taxon>Bacillales</taxon>
        <taxon>Paenibacillaceae</taxon>
        <taxon>Paenibacillus</taxon>
    </lineage>
</organism>
<evidence type="ECO:0000313" key="12">
    <source>
        <dbReference type="Proteomes" id="UP000267017"/>
    </source>
</evidence>
<dbReference type="Gene3D" id="1.20.1530.20">
    <property type="match status" value="1"/>
</dbReference>
<evidence type="ECO:0000259" key="10">
    <source>
        <dbReference type="Pfam" id="PF00999"/>
    </source>
</evidence>
<comment type="caution">
    <text evidence="11">The sequence shown here is derived from an EMBL/GenBank/DDBJ whole genome shotgun (WGS) entry which is preliminary data.</text>
</comment>
<feature type="transmembrane region" description="Helical" evidence="9">
    <location>
        <begin position="12"/>
        <end position="31"/>
    </location>
</feature>
<keyword evidence="5 9" id="KW-0812">Transmembrane</keyword>
<reference evidence="11 12" key="1">
    <citation type="submission" date="2018-11" db="EMBL/GenBank/DDBJ databases">
        <title>Genome sequencing of Paenibacillus sp. KCOM 3021 (= ChDC PVNT-B20).</title>
        <authorList>
            <person name="Kook J.-K."/>
            <person name="Park S.-N."/>
            <person name="Lim Y.K."/>
        </authorList>
    </citation>
    <scope>NUCLEOTIDE SEQUENCE [LARGE SCALE GENOMIC DNA]</scope>
    <source>
        <strain evidence="11 12">KCOM 3021</strain>
    </source>
</reference>
<proteinExistence type="predicted"/>
<accession>A0A3P3TVM9</accession>
<keyword evidence="3" id="KW-0050">Antiport</keyword>
<keyword evidence="4" id="KW-1003">Cell membrane</keyword>
<feature type="transmembrane region" description="Helical" evidence="9">
    <location>
        <begin position="317"/>
        <end position="334"/>
    </location>
</feature>
<evidence type="ECO:0000256" key="9">
    <source>
        <dbReference type="SAM" id="Phobius"/>
    </source>
</evidence>
<dbReference type="AlphaFoldDB" id="A0A3P3TVM9"/>
<dbReference type="RefSeq" id="WP_128629675.1">
    <property type="nucleotide sequence ID" value="NZ_RRCN01000001.1"/>
</dbReference>
<gene>
    <name evidence="11" type="ORF">EHV15_01225</name>
</gene>
<dbReference type="PANTHER" id="PTHR32507">
    <property type="entry name" value="NA(+)/H(+) ANTIPORTER 1"/>
    <property type="match status" value="1"/>
</dbReference>
<feature type="transmembrane region" description="Helical" evidence="9">
    <location>
        <begin position="122"/>
        <end position="144"/>
    </location>
</feature>
<feature type="transmembrane region" description="Helical" evidence="9">
    <location>
        <begin position="346"/>
        <end position="371"/>
    </location>
</feature>
<dbReference type="InterPro" id="IPR038770">
    <property type="entry name" value="Na+/solute_symporter_sf"/>
</dbReference>
<feature type="transmembrane region" description="Helical" evidence="9">
    <location>
        <begin position="62"/>
        <end position="79"/>
    </location>
</feature>
<evidence type="ECO:0000256" key="6">
    <source>
        <dbReference type="ARBA" id="ARBA00022989"/>
    </source>
</evidence>
<evidence type="ECO:0000256" key="4">
    <source>
        <dbReference type="ARBA" id="ARBA00022475"/>
    </source>
</evidence>
<keyword evidence="2" id="KW-0813">Transport</keyword>